<dbReference type="Gene3D" id="3.40.190.10">
    <property type="entry name" value="Periplasmic binding protein-like II"/>
    <property type="match status" value="1"/>
</dbReference>
<dbReference type="InterPro" id="IPR000914">
    <property type="entry name" value="SBP_5_dom"/>
</dbReference>
<keyword evidence="3" id="KW-0812">Transmembrane</keyword>
<keyword evidence="1" id="KW-0732">Signal</keyword>
<dbReference type="AlphaFoldDB" id="A0A939ML64"/>
<dbReference type="PANTHER" id="PTHR30290">
    <property type="entry name" value="PERIPLASMIC BINDING COMPONENT OF ABC TRANSPORTER"/>
    <property type="match status" value="1"/>
</dbReference>
<dbReference type="Gene3D" id="3.90.76.10">
    <property type="entry name" value="Dipeptide-binding Protein, Domain 1"/>
    <property type="match status" value="1"/>
</dbReference>
<feature type="region of interest" description="Disordered" evidence="2">
    <location>
        <begin position="1"/>
        <end position="21"/>
    </location>
</feature>
<dbReference type="GO" id="GO:0042597">
    <property type="term" value="C:periplasmic space"/>
    <property type="evidence" value="ECO:0007669"/>
    <property type="project" value="UniProtKB-ARBA"/>
</dbReference>
<organism evidence="5 6">
    <name type="scientific">Leucobacter weissii</name>
    <dbReference type="NCBI Taxonomy" id="1983706"/>
    <lineage>
        <taxon>Bacteria</taxon>
        <taxon>Bacillati</taxon>
        <taxon>Actinomycetota</taxon>
        <taxon>Actinomycetes</taxon>
        <taxon>Micrococcales</taxon>
        <taxon>Microbacteriaceae</taxon>
        <taxon>Leucobacter</taxon>
    </lineage>
</organism>
<evidence type="ECO:0000256" key="3">
    <source>
        <dbReference type="SAM" id="Phobius"/>
    </source>
</evidence>
<keyword evidence="6" id="KW-1185">Reference proteome</keyword>
<keyword evidence="3" id="KW-1133">Transmembrane helix</keyword>
<protein>
    <submittedName>
        <fullName evidence="5">ABC transporter substrate-binding protein</fullName>
    </submittedName>
</protein>
<dbReference type="SUPFAM" id="SSF53850">
    <property type="entry name" value="Periplasmic binding protein-like II"/>
    <property type="match status" value="1"/>
</dbReference>
<feature type="domain" description="Solute-binding protein family 5" evidence="4">
    <location>
        <begin position="113"/>
        <end position="425"/>
    </location>
</feature>
<dbReference type="GO" id="GO:0043190">
    <property type="term" value="C:ATP-binding cassette (ABC) transporter complex"/>
    <property type="evidence" value="ECO:0007669"/>
    <property type="project" value="InterPro"/>
</dbReference>
<comment type="caution">
    <text evidence="5">The sequence shown here is derived from an EMBL/GenBank/DDBJ whole genome shotgun (WGS) entry which is preliminary data.</text>
</comment>
<evidence type="ECO:0000313" key="6">
    <source>
        <dbReference type="Proteomes" id="UP000664382"/>
    </source>
</evidence>
<accession>A0A939ML64</accession>
<dbReference type="GO" id="GO:0015833">
    <property type="term" value="P:peptide transport"/>
    <property type="evidence" value="ECO:0007669"/>
    <property type="project" value="TreeGrafter"/>
</dbReference>
<dbReference type="EMBL" id="JAGDYM010000004">
    <property type="protein sequence ID" value="MBO1900842.1"/>
    <property type="molecule type" value="Genomic_DNA"/>
</dbReference>
<dbReference type="PIRSF" id="PIRSF002741">
    <property type="entry name" value="MppA"/>
    <property type="match status" value="1"/>
</dbReference>
<feature type="transmembrane region" description="Helical" evidence="3">
    <location>
        <begin position="29"/>
        <end position="49"/>
    </location>
</feature>
<dbReference type="RefSeq" id="WP_208095624.1">
    <property type="nucleotide sequence ID" value="NZ_JAGDYM010000004.1"/>
</dbReference>
<reference evidence="5" key="1">
    <citation type="submission" date="2021-03" db="EMBL/GenBank/DDBJ databases">
        <title>Leucobacter chromiisoli sp. nov., isolated from chromium-containing soil of chemical plant.</title>
        <authorList>
            <person name="Xu Z."/>
        </authorList>
    </citation>
    <scope>NUCLEOTIDE SEQUENCE</scope>
    <source>
        <strain evidence="5">S27</strain>
    </source>
</reference>
<evidence type="ECO:0000313" key="5">
    <source>
        <dbReference type="EMBL" id="MBO1900842.1"/>
    </source>
</evidence>
<dbReference type="InterPro" id="IPR039424">
    <property type="entry name" value="SBP_5"/>
</dbReference>
<gene>
    <name evidence="5" type="ORF">J4H92_02630</name>
</gene>
<proteinExistence type="predicted"/>
<name>A0A939ML64_9MICO</name>
<evidence type="ECO:0000256" key="2">
    <source>
        <dbReference type="SAM" id="MobiDB-lite"/>
    </source>
</evidence>
<keyword evidence="3" id="KW-0472">Membrane</keyword>
<dbReference type="PANTHER" id="PTHR30290:SF38">
    <property type="entry name" value="D,D-DIPEPTIDE-BINDING PERIPLASMIC PROTEIN DDPA-RELATED"/>
    <property type="match status" value="1"/>
</dbReference>
<evidence type="ECO:0000259" key="4">
    <source>
        <dbReference type="Pfam" id="PF00496"/>
    </source>
</evidence>
<dbReference type="Proteomes" id="UP000664382">
    <property type="component" value="Unassembled WGS sequence"/>
</dbReference>
<dbReference type="InterPro" id="IPR030678">
    <property type="entry name" value="Peptide/Ni-bd"/>
</dbReference>
<sequence length="536" mass="56720">MTEQQPEPQAENRQAAPEYRKRKRSGTTVIIAIAVLAVAAIVAVVALTAGRDNGEGGAPTGGDDGARGELTVGLQLEPGNLDIRNTAGVALDQILIDNVYQGLVGLAPGSVDEFVPVLAESLPEVSEDGLSYTFVLREGAAFESGNPVTAADVVDSLSSEDASFTLAAALGTAPAVSSPDERTVVIELEAPNSQLLWHLANRPGLIYETAFDGDLASATNGTGPYVLEDWKQGDSIAFAANDAYWGEPATLDRVIWQYIPDANAAVNAALGGELDVVAPVTSSFVSRFDGSDAFSLTRADSTDVFTRAYNSAKEPLDDPRVRSALSKAIDGEAIIEAFYGDGKALGGPITDLEPAYEDLTAVNDYDPEGARELLADADAEDLELTVTIPNFYPQEPIDQVVSQLAEVGVTLEVEAVEFATWLSDVYTAPEDGGPRDFDLSYVNHAEANDFVNYVTEGYYFGAVNEEARERYDAAIAATDGAEASQLIREAAALVAEDAPAKWLINYTPTNAVSTEVHGFPESNTNSRIPLEGVSIG</sequence>
<dbReference type="Pfam" id="PF00496">
    <property type="entry name" value="SBP_bac_5"/>
    <property type="match status" value="1"/>
</dbReference>
<dbReference type="GO" id="GO:1904680">
    <property type="term" value="F:peptide transmembrane transporter activity"/>
    <property type="evidence" value="ECO:0007669"/>
    <property type="project" value="TreeGrafter"/>
</dbReference>
<evidence type="ECO:0000256" key="1">
    <source>
        <dbReference type="ARBA" id="ARBA00022729"/>
    </source>
</evidence>
<dbReference type="Gene3D" id="3.10.105.10">
    <property type="entry name" value="Dipeptide-binding Protein, Domain 3"/>
    <property type="match status" value="1"/>
</dbReference>